<dbReference type="NCBIfam" id="NF038110">
    <property type="entry name" value="Lys_methyl_FliB"/>
    <property type="match status" value="1"/>
</dbReference>
<dbReference type="AlphaFoldDB" id="A0A8I0G2C5"/>
<keyword evidence="1" id="KW-0489">Methyltransferase</keyword>
<dbReference type="EMBL" id="JACXSK010000002">
    <property type="protein sequence ID" value="MBD3122039.1"/>
    <property type="molecule type" value="Genomic_DNA"/>
</dbReference>
<evidence type="ECO:0000313" key="2">
    <source>
        <dbReference type="Proteomes" id="UP000605024"/>
    </source>
</evidence>
<protein>
    <submittedName>
        <fullName evidence="1">Flagellin lysine-N-methylase</fullName>
        <ecNumber evidence="1">2.1.1.-</ecNumber>
    </submittedName>
</protein>
<name>A0A8I0G2C5_CITBR</name>
<dbReference type="GO" id="GO:0032259">
    <property type="term" value="P:methylation"/>
    <property type="evidence" value="ECO:0007669"/>
    <property type="project" value="UniProtKB-KW"/>
</dbReference>
<reference evidence="1" key="1">
    <citation type="submission" date="2020-09" db="EMBL/GenBank/DDBJ databases">
        <title>Characterization of IncC plasmids in Enterobacterales of food-producing animals originating from China.</title>
        <authorList>
            <person name="Zhang Y."/>
            <person name="Lei C.-W."/>
        </authorList>
    </citation>
    <scope>NUCLEOTIDE SEQUENCE</scope>
    <source>
        <strain evidence="1">CC1</strain>
    </source>
</reference>
<dbReference type="EC" id="2.1.1.-" evidence="1"/>
<dbReference type="Proteomes" id="UP000605024">
    <property type="component" value="Unassembled WGS sequence"/>
</dbReference>
<dbReference type="GO" id="GO:0008168">
    <property type="term" value="F:methyltransferase activity"/>
    <property type="evidence" value="ECO:0007669"/>
    <property type="project" value="UniProtKB-KW"/>
</dbReference>
<evidence type="ECO:0000313" key="1">
    <source>
        <dbReference type="EMBL" id="MBD3122039.1"/>
    </source>
</evidence>
<organism evidence="1 2">
    <name type="scientific">Citrobacter braakii</name>
    <dbReference type="NCBI Taxonomy" id="57706"/>
    <lineage>
        <taxon>Bacteria</taxon>
        <taxon>Pseudomonadati</taxon>
        <taxon>Pseudomonadota</taxon>
        <taxon>Gammaproteobacteria</taxon>
        <taxon>Enterobacterales</taxon>
        <taxon>Enterobacteriaceae</taxon>
        <taxon>Citrobacter</taxon>
        <taxon>Citrobacter freundii complex</taxon>
    </lineage>
</organism>
<keyword evidence="1" id="KW-0808">Transferase</keyword>
<sequence length="400" mass="45546">MQEITVTEPNFVTTFQCTGTQCRDHCCKGWNIHLDKATVNKYVSSKNEIIKNIAKENIILLKKDIAQWGVIKLADGTGNCPYLTEESLCQVQKTLGAKALSTTCQTFPRVERVYKNDVRKSLNLSCPEVVGIVLTDPNAMILNEKSTVKPQANVKPALTPQQKLLNLFCLSLVDQAGRDINVGFYSLIKLTLFIEKFQSVDNAALSEIEPVYHALLAQLQSGELRKELSDFSADRNIKLSLVLLLQDYFRSNSGSRGSGVLNYYIQCLLRTLTQDDTYSVDEGIARLEATWEKVYEQQGESGFDLKNFILYKIWENNFPNQKNVDPLRSLYMISVEYYFIKMLIAASAYERTYLEKEDAINIVYSFHSRSQHNPTVHENFHKHIETVRTGDDLSMIHLLT</sequence>
<gene>
    <name evidence="1" type="primary">fliB</name>
    <name evidence="1" type="ORF">ID160_05095</name>
</gene>
<comment type="caution">
    <text evidence="1">The sequence shown here is derived from an EMBL/GenBank/DDBJ whole genome shotgun (WGS) entry which is preliminary data.</text>
</comment>
<accession>A0A8I0G2C5</accession>
<proteinExistence type="predicted"/>
<keyword evidence="1" id="KW-0282">Flagellum</keyword>
<keyword evidence="1" id="KW-0969">Cilium</keyword>
<keyword evidence="1" id="KW-0966">Cell projection</keyword>
<dbReference type="RefSeq" id="WP_159137313.1">
    <property type="nucleotide sequence ID" value="NZ_CP099374.1"/>
</dbReference>